<evidence type="ECO:0000313" key="2">
    <source>
        <dbReference type="EMBL" id="RRW35213.1"/>
    </source>
</evidence>
<dbReference type="EMBL" id="RHRS01000029">
    <property type="protein sequence ID" value="RRW35213.1"/>
    <property type="molecule type" value="Genomic_DNA"/>
</dbReference>
<dbReference type="Proteomes" id="UP000272833">
    <property type="component" value="Unassembled WGS sequence"/>
</dbReference>
<gene>
    <name evidence="2" type="ORF">EGJ44_12750</name>
</gene>
<dbReference type="AlphaFoldDB" id="A0A427HKN5"/>
<sequence>MAALPNQPPQPFGRVRLTQVVESWAAEHPLNPRLLASELADVLRTIGPAEHVLNHTAVSVTLYDPTTGAGGVTIEALADYFDRYSAGAPADTIETTNGAAQAGAVLIARHWIGRLEIEAEARAKIAAGLQQVAPTPVATGGALPTEQHQPPLSGSAPECLELRQAQQRQEGEHSAREQLDAAEQLAQRLEQENERLRASLATLEQRHQQTQEEAERHKRAAQEDRRQRTLVEDQLREHAGIIAFMDADNPLAPVEGQRIVTAWCDVTHNGKTDPTAGTGIGLGELLRRWWRDRFGEPAAIVVRHMQWALTWPARKKGGAVAKKAPKKG</sequence>
<organism evidence="2 3">
    <name type="scientific">Ectopseudomonas oleovorans</name>
    <name type="common">Pseudomonas oleovorans</name>
    <dbReference type="NCBI Taxonomy" id="301"/>
    <lineage>
        <taxon>Bacteria</taxon>
        <taxon>Pseudomonadati</taxon>
        <taxon>Pseudomonadota</taxon>
        <taxon>Gammaproteobacteria</taxon>
        <taxon>Pseudomonadales</taxon>
        <taxon>Pseudomonadaceae</taxon>
        <taxon>Ectopseudomonas</taxon>
    </lineage>
</organism>
<proteinExistence type="predicted"/>
<feature type="region of interest" description="Disordered" evidence="1">
    <location>
        <begin position="137"/>
        <end position="156"/>
    </location>
</feature>
<comment type="caution">
    <text evidence="2">The sequence shown here is derived from an EMBL/GenBank/DDBJ whole genome shotgun (WGS) entry which is preliminary data.</text>
</comment>
<evidence type="ECO:0000256" key="1">
    <source>
        <dbReference type="SAM" id="MobiDB-lite"/>
    </source>
</evidence>
<name>A0A427HKN5_ECTOL</name>
<evidence type="ECO:0000313" key="3">
    <source>
        <dbReference type="Proteomes" id="UP000272833"/>
    </source>
</evidence>
<accession>A0A427HKN5</accession>
<protein>
    <submittedName>
        <fullName evidence="2">Uncharacterized protein</fullName>
    </submittedName>
</protein>
<reference evidence="2 3" key="1">
    <citation type="submission" date="2018-10" db="EMBL/GenBank/DDBJ databases">
        <title>Transmission dynamics of multidrug resistant bacteria on intensive care unit surfaces.</title>
        <authorList>
            <person name="D'Souza A.W."/>
            <person name="Potter R.F."/>
            <person name="Wallace M."/>
            <person name="Shupe A."/>
            <person name="Patel S."/>
            <person name="Sun S."/>
            <person name="Gul D."/>
            <person name="Kwon J.H."/>
            <person name="Andleeb S."/>
            <person name="Burnham C.-A.D."/>
            <person name="Dantas G."/>
        </authorList>
    </citation>
    <scope>NUCLEOTIDE SEQUENCE [LARGE SCALE GENOMIC DNA]</scope>
    <source>
        <strain evidence="2 3">PO_271</strain>
    </source>
</reference>
<feature type="region of interest" description="Disordered" evidence="1">
    <location>
        <begin position="204"/>
        <end position="228"/>
    </location>
</feature>
<dbReference type="RefSeq" id="WP_125874385.1">
    <property type="nucleotide sequence ID" value="NZ_RHRS01000029.1"/>
</dbReference>